<dbReference type="InParanoid" id="D8SPI4"/>
<dbReference type="CDD" id="cd18092">
    <property type="entry name" value="SpoU-like_TrmH"/>
    <property type="match status" value="1"/>
</dbReference>
<dbReference type="GO" id="GO:0008173">
    <property type="term" value="F:RNA methyltransferase activity"/>
    <property type="evidence" value="ECO:0007669"/>
    <property type="project" value="InterPro"/>
</dbReference>
<evidence type="ECO:0000256" key="1">
    <source>
        <dbReference type="ARBA" id="ARBA00022555"/>
    </source>
</evidence>
<evidence type="ECO:0000256" key="2">
    <source>
        <dbReference type="ARBA" id="ARBA00022603"/>
    </source>
</evidence>
<evidence type="ECO:0000313" key="9">
    <source>
        <dbReference type="Proteomes" id="UP000001514"/>
    </source>
</evidence>
<dbReference type="Gene3D" id="3.40.1280.10">
    <property type="match status" value="1"/>
</dbReference>
<sequence length="248" mass="28194">RPWFPYKDEFHLDRQEKQSSSSKVVIASLAEFVEKQMKERFERVVRSRSYSACFVAEALDNAGNIAAIFRSAEAFGFQSVHVITSLTVKGYKGVRRAHRGTERWLDVEVWNCAKDCIQALRSRGYRIAVTSTSHDTVSICDMDWTIPTAVIFGNEHEGASDYSTSQADILCGIPMFGMVDSLNVSVAAGILMRHAVCDRIARNGFHGDLEPEQQEILMAEFFLRYKRNSADIFSDLAKKRQLDQYRNF</sequence>
<keyword evidence="6" id="KW-0694">RNA-binding</keyword>
<keyword evidence="4" id="KW-0949">S-adenosyl-L-methionine</keyword>
<dbReference type="EMBL" id="GL377631">
    <property type="protein sequence ID" value="EFJ13786.1"/>
    <property type="molecule type" value="Genomic_DNA"/>
</dbReference>
<reference evidence="8 9" key="1">
    <citation type="journal article" date="2011" name="Science">
        <title>The Selaginella genome identifies genetic changes associated with the evolution of vascular plants.</title>
        <authorList>
            <person name="Banks J.A."/>
            <person name="Nishiyama T."/>
            <person name="Hasebe M."/>
            <person name="Bowman J.L."/>
            <person name="Gribskov M."/>
            <person name="dePamphilis C."/>
            <person name="Albert V.A."/>
            <person name="Aono N."/>
            <person name="Aoyama T."/>
            <person name="Ambrose B.A."/>
            <person name="Ashton N.W."/>
            <person name="Axtell M.J."/>
            <person name="Barker E."/>
            <person name="Barker M.S."/>
            <person name="Bennetzen J.L."/>
            <person name="Bonawitz N.D."/>
            <person name="Chapple C."/>
            <person name="Cheng C."/>
            <person name="Correa L.G."/>
            <person name="Dacre M."/>
            <person name="DeBarry J."/>
            <person name="Dreyer I."/>
            <person name="Elias M."/>
            <person name="Engstrom E.M."/>
            <person name="Estelle M."/>
            <person name="Feng L."/>
            <person name="Finet C."/>
            <person name="Floyd S.K."/>
            <person name="Frommer W.B."/>
            <person name="Fujita T."/>
            <person name="Gramzow L."/>
            <person name="Gutensohn M."/>
            <person name="Harholt J."/>
            <person name="Hattori M."/>
            <person name="Heyl A."/>
            <person name="Hirai T."/>
            <person name="Hiwatashi Y."/>
            <person name="Ishikawa M."/>
            <person name="Iwata M."/>
            <person name="Karol K.G."/>
            <person name="Koehler B."/>
            <person name="Kolukisaoglu U."/>
            <person name="Kubo M."/>
            <person name="Kurata T."/>
            <person name="Lalonde S."/>
            <person name="Li K."/>
            <person name="Li Y."/>
            <person name="Litt A."/>
            <person name="Lyons E."/>
            <person name="Manning G."/>
            <person name="Maruyama T."/>
            <person name="Michael T.P."/>
            <person name="Mikami K."/>
            <person name="Miyazaki S."/>
            <person name="Morinaga S."/>
            <person name="Murata T."/>
            <person name="Mueller-Roeber B."/>
            <person name="Nelson D.R."/>
            <person name="Obara M."/>
            <person name="Oguri Y."/>
            <person name="Olmstead R.G."/>
            <person name="Onodera N."/>
            <person name="Petersen B.L."/>
            <person name="Pils B."/>
            <person name="Prigge M."/>
            <person name="Rensing S.A."/>
            <person name="Riano-Pachon D.M."/>
            <person name="Roberts A.W."/>
            <person name="Sato Y."/>
            <person name="Scheller H.V."/>
            <person name="Schulz B."/>
            <person name="Schulz C."/>
            <person name="Shakirov E.V."/>
            <person name="Shibagaki N."/>
            <person name="Shinohara N."/>
            <person name="Shippen D.E."/>
            <person name="Soerensen I."/>
            <person name="Sotooka R."/>
            <person name="Sugimoto N."/>
            <person name="Sugita M."/>
            <person name="Sumikawa N."/>
            <person name="Tanurdzic M."/>
            <person name="Theissen G."/>
            <person name="Ulvskov P."/>
            <person name="Wakazuki S."/>
            <person name="Weng J.K."/>
            <person name="Willats W.W."/>
            <person name="Wipf D."/>
            <person name="Wolf P.G."/>
            <person name="Yang L."/>
            <person name="Zimmer A.D."/>
            <person name="Zhu Q."/>
            <person name="Mitros T."/>
            <person name="Hellsten U."/>
            <person name="Loque D."/>
            <person name="Otillar R."/>
            <person name="Salamov A."/>
            <person name="Schmutz J."/>
            <person name="Shapiro H."/>
            <person name="Lindquist E."/>
            <person name="Lucas S."/>
            <person name="Rokhsar D."/>
            <person name="Grigoriev I.V."/>
        </authorList>
    </citation>
    <scope>NUCLEOTIDE SEQUENCE [LARGE SCALE GENOMIC DNA]</scope>
</reference>
<dbReference type="HOGENOM" id="CLU_021322_4_1_1"/>
<dbReference type="STRING" id="88036.D8SPI4"/>
<dbReference type="OMA" id="WDSTQEC"/>
<dbReference type="InterPro" id="IPR033671">
    <property type="entry name" value="TrmH"/>
</dbReference>
<dbReference type="InterPro" id="IPR029026">
    <property type="entry name" value="tRNA_m1G_MTases_N"/>
</dbReference>
<dbReference type="PANTHER" id="PTHR43453">
    <property type="entry name" value="RRNA METHYLASE-LIKE"/>
    <property type="match status" value="1"/>
</dbReference>
<dbReference type="InterPro" id="IPR029028">
    <property type="entry name" value="Alpha/beta_knot_MTases"/>
</dbReference>
<protein>
    <recommendedName>
        <fullName evidence="7">tRNA/rRNA methyltransferase SpoU type domain-containing protein</fullName>
    </recommendedName>
</protein>
<dbReference type="GO" id="GO:0000049">
    <property type="term" value="F:tRNA binding"/>
    <property type="evidence" value="ECO:0007669"/>
    <property type="project" value="UniProtKB-KW"/>
</dbReference>
<dbReference type="AlphaFoldDB" id="D8SPI4"/>
<dbReference type="SUPFAM" id="SSF75217">
    <property type="entry name" value="alpha/beta knot"/>
    <property type="match status" value="1"/>
</dbReference>
<dbReference type="Gramene" id="EFJ13786">
    <property type="protein sequence ID" value="EFJ13786"/>
    <property type="gene ID" value="SELMODRAFT_121615"/>
</dbReference>
<dbReference type="eggNOG" id="KOG0838">
    <property type="taxonomic scope" value="Eukaryota"/>
</dbReference>
<gene>
    <name evidence="8" type="ORF">SELMODRAFT_121615</name>
</gene>
<organism evidence="9">
    <name type="scientific">Selaginella moellendorffii</name>
    <name type="common">Spikemoss</name>
    <dbReference type="NCBI Taxonomy" id="88036"/>
    <lineage>
        <taxon>Eukaryota</taxon>
        <taxon>Viridiplantae</taxon>
        <taxon>Streptophyta</taxon>
        <taxon>Embryophyta</taxon>
        <taxon>Tracheophyta</taxon>
        <taxon>Lycopodiopsida</taxon>
        <taxon>Selaginellales</taxon>
        <taxon>Selaginellaceae</taxon>
        <taxon>Selaginella</taxon>
    </lineage>
</organism>
<keyword evidence="1" id="KW-0820">tRNA-binding</keyword>
<keyword evidence="9" id="KW-1185">Reference proteome</keyword>
<dbReference type="PANTHER" id="PTHR43453:SF1">
    <property type="entry name" value="TRNA_RRNA METHYLTRANSFERASE SPOU TYPE DOMAIN-CONTAINING PROTEIN"/>
    <property type="match status" value="1"/>
</dbReference>
<evidence type="ECO:0000256" key="4">
    <source>
        <dbReference type="ARBA" id="ARBA00022691"/>
    </source>
</evidence>
<evidence type="ECO:0000256" key="6">
    <source>
        <dbReference type="ARBA" id="ARBA00022884"/>
    </source>
</evidence>
<feature type="non-terminal residue" evidence="8">
    <location>
        <position position="1"/>
    </location>
</feature>
<dbReference type="InterPro" id="IPR001537">
    <property type="entry name" value="SpoU_MeTrfase"/>
</dbReference>
<dbReference type="GO" id="GO:0002938">
    <property type="term" value="P:tRNA guanine ribose methylation"/>
    <property type="evidence" value="ECO:0000318"/>
    <property type="project" value="GO_Central"/>
</dbReference>
<keyword evidence="2" id="KW-0489">Methyltransferase</keyword>
<dbReference type="Pfam" id="PF00588">
    <property type="entry name" value="SpoU_methylase"/>
    <property type="match status" value="1"/>
</dbReference>
<keyword evidence="3" id="KW-0808">Transferase</keyword>
<evidence type="ECO:0000313" key="8">
    <source>
        <dbReference type="EMBL" id="EFJ13786.1"/>
    </source>
</evidence>
<name>D8SPI4_SELML</name>
<dbReference type="Proteomes" id="UP000001514">
    <property type="component" value="Unassembled WGS sequence"/>
</dbReference>
<accession>D8SPI4</accession>
<evidence type="ECO:0000256" key="3">
    <source>
        <dbReference type="ARBA" id="ARBA00022679"/>
    </source>
</evidence>
<keyword evidence="5" id="KW-0819">tRNA processing</keyword>
<feature type="domain" description="tRNA/rRNA methyltransferase SpoU type" evidence="7">
    <location>
        <begin position="54"/>
        <end position="192"/>
    </location>
</feature>
<evidence type="ECO:0000256" key="5">
    <source>
        <dbReference type="ARBA" id="ARBA00022694"/>
    </source>
</evidence>
<dbReference type="KEGG" id="smo:SELMODRAFT_121615"/>
<evidence type="ECO:0000259" key="7">
    <source>
        <dbReference type="Pfam" id="PF00588"/>
    </source>
</evidence>
<proteinExistence type="predicted"/>